<evidence type="ECO:0000313" key="2">
    <source>
        <dbReference type="Proteomes" id="UP000006860"/>
    </source>
</evidence>
<proteinExistence type="predicted"/>
<protein>
    <submittedName>
        <fullName evidence="1">Addiction module component, TIGR02574 family</fullName>
    </submittedName>
</protein>
<keyword evidence="2" id="KW-1185">Reference proteome</keyword>
<dbReference type="EMBL" id="CP002546">
    <property type="protein sequence ID" value="ADY58229.1"/>
    <property type="molecule type" value="Genomic_DNA"/>
</dbReference>
<dbReference type="Proteomes" id="UP000006860">
    <property type="component" value="Chromosome"/>
</dbReference>
<dbReference type="InterPro" id="IPR013406">
    <property type="entry name" value="CHP02574_addiction_mod"/>
</dbReference>
<gene>
    <name evidence="1" type="ordered locus">Plabr_0602</name>
</gene>
<dbReference type="Pfam" id="PF09720">
    <property type="entry name" value="Unstab_antitox"/>
    <property type="match status" value="1"/>
</dbReference>
<dbReference type="KEGG" id="pbs:Plabr_0602"/>
<name>F0SF74_RUBBR</name>
<reference evidence="2" key="1">
    <citation type="submission" date="2011-02" db="EMBL/GenBank/DDBJ databases">
        <title>The complete genome of Planctomyces brasiliensis DSM 5305.</title>
        <authorList>
            <person name="Lucas S."/>
            <person name="Copeland A."/>
            <person name="Lapidus A."/>
            <person name="Bruce D."/>
            <person name="Goodwin L."/>
            <person name="Pitluck S."/>
            <person name="Kyrpides N."/>
            <person name="Mavromatis K."/>
            <person name="Pagani I."/>
            <person name="Ivanova N."/>
            <person name="Ovchinnikova G."/>
            <person name="Lu M."/>
            <person name="Detter J.C."/>
            <person name="Han C."/>
            <person name="Land M."/>
            <person name="Hauser L."/>
            <person name="Markowitz V."/>
            <person name="Cheng J.-F."/>
            <person name="Hugenholtz P."/>
            <person name="Woyke T."/>
            <person name="Wu D."/>
            <person name="Tindall B."/>
            <person name="Pomrenke H.G."/>
            <person name="Brambilla E."/>
            <person name="Klenk H.-P."/>
            <person name="Eisen J.A."/>
        </authorList>
    </citation>
    <scope>NUCLEOTIDE SEQUENCE [LARGE SCALE GENOMIC DNA]</scope>
    <source>
        <strain evidence="2">ATCC 49424 / DSM 5305 / JCM 21570 / NBRC 103401 / IFAM 1448</strain>
    </source>
</reference>
<dbReference type="STRING" id="756272.Plabr_0602"/>
<organism evidence="1 2">
    <name type="scientific">Rubinisphaera brasiliensis (strain ATCC 49424 / DSM 5305 / JCM 21570 / IAM 15109 / NBRC 103401 / IFAM 1448)</name>
    <name type="common">Planctomyces brasiliensis</name>
    <dbReference type="NCBI Taxonomy" id="756272"/>
    <lineage>
        <taxon>Bacteria</taxon>
        <taxon>Pseudomonadati</taxon>
        <taxon>Planctomycetota</taxon>
        <taxon>Planctomycetia</taxon>
        <taxon>Planctomycetales</taxon>
        <taxon>Planctomycetaceae</taxon>
        <taxon>Rubinisphaera</taxon>
    </lineage>
</organism>
<dbReference type="NCBIfam" id="TIGR02574">
    <property type="entry name" value="stabl_TIGR02574"/>
    <property type="match status" value="1"/>
</dbReference>
<dbReference type="AlphaFoldDB" id="F0SF74"/>
<dbReference type="HOGENOM" id="CLU_177580_3_0_0"/>
<accession>F0SF74</accession>
<dbReference type="RefSeq" id="WP_013626972.1">
    <property type="nucleotide sequence ID" value="NC_015174.1"/>
</dbReference>
<evidence type="ECO:0000313" key="1">
    <source>
        <dbReference type="EMBL" id="ADY58229.1"/>
    </source>
</evidence>
<sequence length="80" mass="8942">MSDYQSVLSDASRLPVEDRLRLIDALAASVPDDQPPGLSEAWKSEIERRLNELEIGDVQTENWAAIRGRLLKSYGEVDAD</sequence>